<dbReference type="Gene3D" id="2.60.120.330">
    <property type="entry name" value="B-lactam Antibiotic, Isopenicillin N Synthase, Chain"/>
    <property type="match status" value="1"/>
</dbReference>
<dbReference type="PANTHER" id="PTHR47990">
    <property type="entry name" value="2-OXOGLUTARATE (2OG) AND FE(II)-DEPENDENT OXYGENASE SUPERFAMILY PROTEIN-RELATED"/>
    <property type="match status" value="1"/>
</dbReference>
<evidence type="ECO:0000259" key="12">
    <source>
        <dbReference type="PROSITE" id="PS51471"/>
    </source>
</evidence>
<dbReference type="EC" id="1.13.12.19" evidence="4"/>
<comment type="cofactor">
    <cofactor evidence="1">
        <name>Fe(2+)</name>
        <dbReference type="ChEBI" id="CHEBI:29033"/>
    </cofactor>
</comment>
<evidence type="ECO:0000256" key="8">
    <source>
        <dbReference type="ARBA" id="ARBA00031282"/>
    </source>
</evidence>
<comment type="similarity">
    <text evidence="11">Belongs to the iron/ascorbate-dependent oxidoreductase family.</text>
</comment>
<dbReference type="PRINTS" id="PR00682">
    <property type="entry name" value="IPNSYNTHASE"/>
</dbReference>
<feature type="domain" description="Fe2OG dioxygenase" evidence="12">
    <location>
        <begin position="166"/>
        <end position="268"/>
    </location>
</feature>
<evidence type="ECO:0000256" key="5">
    <source>
        <dbReference type="ARBA" id="ARBA00019045"/>
    </source>
</evidence>
<dbReference type="SUPFAM" id="SSF51197">
    <property type="entry name" value="Clavaminate synthase-like"/>
    <property type="match status" value="1"/>
</dbReference>
<evidence type="ECO:0000256" key="2">
    <source>
        <dbReference type="ARBA" id="ARBA00004767"/>
    </source>
</evidence>
<proteinExistence type="inferred from homology"/>
<dbReference type="Proteomes" id="UP000252706">
    <property type="component" value="Unassembled WGS sequence"/>
</dbReference>
<keyword evidence="6" id="KW-0266">Ethylene biosynthesis</keyword>
<accession>A0A366WSH8</accession>
<dbReference type="InterPro" id="IPR027443">
    <property type="entry name" value="IPNS-like_sf"/>
</dbReference>
<name>A0A366WSH8_9RHOB</name>
<comment type="catalytic activity">
    <reaction evidence="9">
        <text>2-oxoglutarate + O2 + 2 H(+) = ethene + 3 CO2 + H2O</text>
        <dbReference type="Rhea" id="RHEA:31523"/>
        <dbReference type="ChEBI" id="CHEBI:15377"/>
        <dbReference type="ChEBI" id="CHEBI:15378"/>
        <dbReference type="ChEBI" id="CHEBI:15379"/>
        <dbReference type="ChEBI" id="CHEBI:16526"/>
        <dbReference type="ChEBI" id="CHEBI:16810"/>
        <dbReference type="ChEBI" id="CHEBI:18153"/>
        <dbReference type="EC" id="1.13.12.19"/>
    </reaction>
</comment>
<dbReference type="InterPro" id="IPR005123">
    <property type="entry name" value="Oxoglu/Fe-dep_dioxygenase_dom"/>
</dbReference>
<comment type="caution">
    <text evidence="13">The sequence shown here is derived from an EMBL/GenBank/DDBJ whole genome shotgun (WGS) entry which is preliminary data.</text>
</comment>
<dbReference type="OrthoDB" id="21825at2"/>
<dbReference type="PROSITE" id="PS51471">
    <property type="entry name" value="FE2OG_OXY"/>
    <property type="match status" value="1"/>
</dbReference>
<keyword evidence="11" id="KW-0408">Iron</keyword>
<keyword evidence="11" id="KW-0479">Metal-binding</keyword>
<dbReference type="RefSeq" id="WP_113824530.1">
    <property type="nucleotide sequence ID" value="NZ_QOCE01000038.1"/>
</dbReference>
<dbReference type="GO" id="GO:0009693">
    <property type="term" value="P:ethylene biosynthetic process"/>
    <property type="evidence" value="ECO:0007669"/>
    <property type="project" value="UniProtKB-KW"/>
</dbReference>
<dbReference type="InterPro" id="IPR026992">
    <property type="entry name" value="DIOX_N"/>
</dbReference>
<dbReference type="Pfam" id="PF14226">
    <property type="entry name" value="DIOX_N"/>
    <property type="match status" value="1"/>
</dbReference>
<sequence>MIDNLDLAKLDARETGEMTRLANAVKNVGFLTVSNTGIEADRVRQVMDSYRSFFALPEPIKRKVDMALTGSNRGWGAAQSEQVDPGANPDYKQVFDCGYELPAGDPVAARELSVYAPNLWPDDMLDFKVDIQAYYTETAGVAMRILRAIAAAIGQDDTAFDDAFGTPMALLRGNYYPERPAWAGDKDFGIAAHTDYGCLTLLATDGVPGLEVQMPDESWQPVSASPGLFVINFGEMLEFWTAGQVKATLHRVKGGSEERISVPLFFNPAYDTNVAPVGSGQVITAGDHLTRRYDETYIHLQDRSGSTPAT</sequence>
<evidence type="ECO:0000256" key="11">
    <source>
        <dbReference type="RuleBase" id="RU003682"/>
    </source>
</evidence>
<evidence type="ECO:0000256" key="3">
    <source>
        <dbReference type="ARBA" id="ARBA00012293"/>
    </source>
</evidence>
<dbReference type="GO" id="GO:0102276">
    <property type="term" value="F:2-oxoglutarate oxygenase/decarboxylase (ethylene-forming) activity"/>
    <property type="evidence" value="ECO:0007669"/>
    <property type="project" value="UniProtKB-EC"/>
</dbReference>
<dbReference type="AlphaFoldDB" id="A0A366WSH8"/>
<evidence type="ECO:0000256" key="9">
    <source>
        <dbReference type="ARBA" id="ARBA00047725"/>
    </source>
</evidence>
<evidence type="ECO:0000313" key="14">
    <source>
        <dbReference type="Proteomes" id="UP000252706"/>
    </source>
</evidence>
<evidence type="ECO:0000256" key="10">
    <source>
        <dbReference type="ARBA" id="ARBA00049359"/>
    </source>
</evidence>
<keyword evidence="11" id="KW-0560">Oxidoreductase</keyword>
<evidence type="ECO:0000313" key="13">
    <source>
        <dbReference type="EMBL" id="RBW52814.1"/>
    </source>
</evidence>
<comment type="catalytic activity">
    <reaction evidence="10">
        <text>L-arginine + 2-oxoglutarate + O2 = guanidine + L-glutamate 5-semialdehyde + succinate + CO2</text>
        <dbReference type="Rhea" id="RHEA:31535"/>
        <dbReference type="ChEBI" id="CHEBI:15379"/>
        <dbReference type="ChEBI" id="CHEBI:16526"/>
        <dbReference type="ChEBI" id="CHEBI:16810"/>
        <dbReference type="ChEBI" id="CHEBI:30031"/>
        <dbReference type="ChEBI" id="CHEBI:30087"/>
        <dbReference type="ChEBI" id="CHEBI:32682"/>
        <dbReference type="ChEBI" id="CHEBI:58066"/>
        <dbReference type="EC" id="1.14.20.7"/>
    </reaction>
</comment>
<evidence type="ECO:0000256" key="7">
    <source>
        <dbReference type="ARBA" id="ARBA00031011"/>
    </source>
</evidence>
<gene>
    <name evidence="13" type="ORF">DS909_16400</name>
</gene>
<dbReference type="EMBL" id="QOCE01000038">
    <property type="protein sequence ID" value="RBW52814.1"/>
    <property type="molecule type" value="Genomic_DNA"/>
</dbReference>
<evidence type="ECO:0000256" key="4">
    <source>
        <dbReference type="ARBA" id="ARBA00012531"/>
    </source>
</evidence>
<dbReference type="GO" id="GO:0046872">
    <property type="term" value="F:metal ion binding"/>
    <property type="evidence" value="ECO:0007669"/>
    <property type="project" value="UniProtKB-KW"/>
</dbReference>
<dbReference type="EC" id="1.14.20.7" evidence="3"/>
<dbReference type="InterPro" id="IPR044861">
    <property type="entry name" value="IPNS-like_FE2OG_OXY"/>
</dbReference>
<protein>
    <recommendedName>
        <fullName evidence="5">2-oxoglutarate-dependent ethylene/succinate-forming enzyme</fullName>
        <ecNumber evidence="4">1.13.12.19</ecNumber>
        <ecNumber evidence="3">1.14.20.7</ecNumber>
    </recommendedName>
    <alternativeName>
        <fullName evidence="7">2-oxoglutarate dioxygenase (ethylene-forming)</fullName>
    </alternativeName>
    <alternativeName>
        <fullName evidence="8">2-oxoglutarate/L-arginine monooxygenase/decarboxylase (succinate-forming)</fullName>
    </alternativeName>
</protein>
<evidence type="ECO:0000256" key="6">
    <source>
        <dbReference type="ARBA" id="ARBA00022666"/>
    </source>
</evidence>
<comment type="pathway">
    <text evidence="2">Alkene biosynthesis; ethylene biosynthesis via 2-oxoglutarate.</text>
</comment>
<dbReference type="Pfam" id="PF03171">
    <property type="entry name" value="2OG-FeII_Oxy"/>
    <property type="match status" value="1"/>
</dbReference>
<reference evidence="13 14" key="1">
    <citation type="submission" date="2018-07" db="EMBL/GenBank/DDBJ databases">
        <title>Modular assembly of carbohydrate-degrading microbial communities in the ocean.</title>
        <authorList>
            <person name="Enke T.N."/>
            <person name="Datta M.S."/>
            <person name="Schwartzman J.A."/>
            <person name="Cermak N."/>
            <person name="Schmitz D.A."/>
            <person name="Barrere J."/>
            <person name="Cordero O.X."/>
        </authorList>
    </citation>
    <scope>NUCLEOTIDE SEQUENCE [LARGE SCALE GENOMIC DNA]</scope>
    <source>
        <strain evidence="13 14">C3M10</strain>
    </source>
</reference>
<organism evidence="13 14">
    <name type="scientific">Phaeobacter gallaeciensis</name>
    <dbReference type="NCBI Taxonomy" id="60890"/>
    <lineage>
        <taxon>Bacteria</taxon>
        <taxon>Pseudomonadati</taxon>
        <taxon>Pseudomonadota</taxon>
        <taxon>Alphaproteobacteria</taxon>
        <taxon>Rhodobacterales</taxon>
        <taxon>Roseobacteraceae</taxon>
        <taxon>Phaeobacter</taxon>
    </lineage>
</organism>
<evidence type="ECO:0000256" key="1">
    <source>
        <dbReference type="ARBA" id="ARBA00001954"/>
    </source>
</evidence>
<dbReference type="InterPro" id="IPR050231">
    <property type="entry name" value="Iron_ascorbate_oxido_reductase"/>
</dbReference>